<dbReference type="InterPro" id="IPR006016">
    <property type="entry name" value="UspA"/>
</dbReference>
<feature type="domain" description="UspA" evidence="2">
    <location>
        <begin position="9"/>
        <end position="137"/>
    </location>
</feature>
<dbReference type="PANTHER" id="PTHR46268:SF6">
    <property type="entry name" value="UNIVERSAL STRESS PROTEIN UP12"/>
    <property type="match status" value="1"/>
</dbReference>
<evidence type="ECO:0000313" key="4">
    <source>
        <dbReference type="Proteomes" id="UP000198605"/>
    </source>
</evidence>
<accession>A0A1C6URY5</accession>
<gene>
    <name evidence="3" type="ORF">GA0070603_2277</name>
</gene>
<keyword evidence="4" id="KW-1185">Reference proteome</keyword>
<reference evidence="4" key="1">
    <citation type="submission" date="2016-06" db="EMBL/GenBank/DDBJ databases">
        <authorList>
            <person name="Varghese N."/>
            <person name="Submissions Spin"/>
        </authorList>
    </citation>
    <scope>NUCLEOTIDE SEQUENCE [LARGE SCALE GENOMIC DNA]</scope>
    <source>
        <strain evidence="4">DSM 44151</strain>
    </source>
</reference>
<evidence type="ECO:0000259" key="2">
    <source>
        <dbReference type="Pfam" id="PF00582"/>
    </source>
</evidence>
<dbReference type="GeneID" id="43278928"/>
<sequence length="278" mass="28355">MPAPTHGAVVVGVGSSAEDLQMVRTAAAEAAAHDRPLHLLHAFNWAAALESFSVSGPRAAAEELLEKAGQAAAEAAPTVPVTDEIVEGSPVEALIRASDSAFLLAVGDGGMAGCASCVPADAPAVQLAARAGCPVLVGRLEPPPPGPVLVGFDGSDSSRATLGYAFDCAESRGARLLTIQVVEPNHQPDGAEHLLEEAVARHAARHPRVAAECHTVRGDPGGVLLEQSRSAQVALVGARGDEPLRGMLGAVSQTLLYHSPAPVIVVRGLDPDDEEDGS</sequence>
<evidence type="ECO:0000313" key="3">
    <source>
        <dbReference type="EMBL" id="SCL56768.1"/>
    </source>
</evidence>
<protein>
    <submittedName>
        <fullName evidence="3">Nucleotide-binding universal stress protein, UspA family</fullName>
    </submittedName>
</protein>
<dbReference type="AlphaFoldDB" id="A0A1C6URY5"/>
<dbReference type="SUPFAM" id="SSF52402">
    <property type="entry name" value="Adenine nucleotide alpha hydrolases-like"/>
    <property type="match status" value="2"/>
</dbReference>
<dbReference type="Proteomes" id="UP000198605">
    <property type="component" value="Unassembled WGS sequence"/>
</dbReference>
<dbReference type="STRING" id="47854.GA0070603_2277"/>
<dbReference type="PRINTS" id="PR01438">
    <property type="entry name" value="UNVRSLSTRESS"/>
</dbReference>
<dbReference type="Gene3D" id="3.40.50.620">
    <property type="entry name" value="HUPs"/>
    <property type="match status" value="2"/>
</dbReference>
<dbReference type="OrthoDB" id="3404132at2"/>
<dbReference type="PANTHER" id="PTHR46268">
    <property type="entry name" value="STRESS RESPONSE PROTEIN NHAX"/>
    <property type="match status" value="1"/>
</dbReference>
<dbReference type="InterPro" id="IPR014729">
    <property type="entry name" value="Rossmann-like_a/b/a_fold"/>
</dbReference>
<feature type="domain" description="UspA" evidence="2">
    <location>
        <begin position="147"/>
        <end position="267"/>
    </location>
</feature>
<dbReference type="InterPro" id="IPR006015">
    <property type="entry name" value="Universal_stress_UspA"/>
</dbReference>
<dbReference type="RefSeq" id="WP_091311467.1">
    <property type="nucleotide sequence ID" value="NZ_FMIB01000002.1"/>
</dbReference>
<comment type="similarity">
    <text evidence="1">Belongs to the universal stress protein A family.</text>
</comment>
<organism evidence="3 4">
    <name type="scientific">Micromonospora chersina</name>
    <dbReference type="NCBI Taxonomy" id="47854"/>
    <lineage>
        <taxon>Bacteria</taxon>
        <taxon>Bacillati</taxon>
        <taxon>Actinomycetota</taxon>
        <taxon>Actinomycetes</taxon>
        <taxon>Micromonosporales</taxon>
        <taxon>Micromonosporaceae</taxon>
        <taxon>Micromonospora</taxon>
    </lineage>
</organism>
<name>A0A1C6URY5_9ACTN</name>
<proteinExistence type="inferred from homology"/>
<evidence type="ECO:0000256" key="1">
    <source>
        <dbReference type="ARBA" id="ARBA00008791"/>
    </source>
</evidence>
<dbReference type="Pfam" id="PF00582">
    <property type="entry name" value="Usp"/>
    <property type="match status" value="2"/>
</dbReference>
<dbReference type="EMBL" id="FMIB01000002">
    <property type="protein sequence ID" value="SCL56768.1"/>
    <property type="molecule type" value="Genomic_DNA"/>
</dbReference>